<feature type="non-terminal residue" evidence="2">
    <location>
        <position position="45"/>
    </location>
</feature>
<evidence type="ECO:0000313" key="3">
    <source>
        <dbReference type="EMBL" id="SVE40483.1"/>
    </source>
</evidence>
<feature type="region of interest" description="Disordered" evidence="1">
    <location>
        <begin position="1"/>
        <end position="20"/>
    </location>
</feature>
<name>A0A381YPL7_9ZZZZ</name>
<gene>
    <name evidence="2" type="ORF">METZ01_LOCUS131426</name>
    <name evidence="3" type="ORF">METZ01_LOCUS493337</name>
</gene>
<reference evidence="2" key="1">
    <citation type="submission" date="2018-05" db="EMBL/GenBank/DDBJ databases">
        <authorList>
            <person name="Lanie J.A."/>
            <person name="Ng W.-L."/>
            <person name="Kazmierczak K.M."/>
            <person name="Andrzejewski T.M."/>
            <person name="Davidsen T.M."/>
            <person name="Wayne K.J."/>
            <person name="Tettelin H."/>
            <person name="Glass J.I."/>
            <person name="Rusch D."/>
            <person name="Podicherti R."/>
            <person name="Tsui H.-C.T."/>
            <person name="Winkler M.E."/>
        </authorList>
    </citation>
    <scope>NUCLEOTIDE SEQUENCE</scope>
</reference>
<protein>
    <submittedName>
        <fullName evidence="2">Uncharacterized protein</fullName>
    </submittedName>
</protein>
<evidence type="ECO:0000256" key="1">
    <source>
        <dbReference type="SAM" id="MobiDB-lite"/>
    </source>
</evidence>
<dbReference type="EMBL" id="UINC01215000">
    <property type="protein sequence ID" value="SVE40483.1"/>
    <property type="molecule type" value="Genomic_DNA"/>
</dbReference>
<dbReference type="AlphaFoldDB" id="A0A381YPL7"/>
<accession>A0A381YPL7</accession>
<evidence type="ECO:0000313" key="2">
    <source>
        <dbReference type="EMBL" id="SVA78572.1"/>
    </source>
</evidence>
<proteinExistence type="predicted"/>
<dbReference type="EMBL" id="UINC01018659">
    <property type="protein sequence ID" value="SVA78572.1"/>
    <property type="molecule type" value="Genomic_DNA"/>
</dbReference>
<organism evidence="2">
    <name type="scientific">marine metagenome</name>
    <dbReference type="NCBI Taxonomy" id="408172"/>
    <lineage>
        <taxon>unclassified sequences</taxon>
        <taxon>metagenomes</taxon>
        <taxon>ecological metagenomes</taxon>
    </lineage>
</organism>
<sequence length="45" mass="4884">MSLGQALGQGEKPSAGPESLFGLDNVIDVHIRIEPEEWAKLQPPK</sequence>